<accession>A0A6I2GB33</accession>
<keyword evidence="1" id="KW-0129">CBS domain</keyword>
<dbReference type="PROSITE" id="PS51371">
    <property type="entry name" value="CBS"/>
    <property type="match status" value="1"/>
</dbReference>
<dbReference type="RefSeq" id="WP_153862628.1">
    <property type="nucleotide sequence ID" value="NZ_WJQR01000013.1"/>
</dbReference>
<dbReference type="NCBIfam" id="NF041630">
    <property type="entry name" value="CBS_CbpB"/>
    <property type="match status" value="1"/>
</dbReference>
<dbReference type="EMBL" id="WJQR01000013">
    <property type="protein sequence ID" value="MRI82553.1"/>
    <property type="molecule type" value="Genomic_DNA"/>
</dbReference>
<dbReference type="Pfam" id="PF00571">
    <property type="entry name" value="CBS"/>
    <property type="match status" value="1"/>
</dbReference>
<dbReference type="Proteomes" id="UP000469870">
    <property type="component" value="Unassembled WGS sequence"/>
</dbReference>
<name>A0A6I2GB33_9LACT</name>
<dbReference type="EMBL" id="WJQS01000002">
    <property type="protein sequence ID" value="MRI84960.1"/>
    <property type="molecule type" value="Genomic_DNA"/>
</dbReference>
<gene>
    <name evidence="4" type="ORF">GIY09_03475</name>
    <name evidence="3" type="ORF">GIY11_11090</name>
</gene>
<reference evidence="5 6" key="1">
    <citation type="submission" date="2019-11" db="EMBL/GenBank/DDBJ databases">
        <title>Characterisation of Fundicoccus ignavus gen. nov. sp. nov., a novel genus of the family Aerococcaceae isolated from bulk tank milk.</title>
        <authorList>
            <person name="Siebert A."/>
            <person name="Huptas C."/>
            <person name="Wenning M."/>
            <person name="Scherer S."/>
            <person name="Doll E.V."/>
        </authorList>
    </citation>
    <scope>NUCLEOTIDE SEQUENCE [LARGE SCALE GENOMIC DNA]</scope>
    <source>
        <strain evidence="3 6">DSM 109653</strain>
        <strain evidence="4 5">WS4759</strain>
    </source>
</reference>
<feature type="domain" description="CBS" evidence="2">
    <location>
        <begin position="18"/>
        <end position="78"/>
    </location>
</feature>
<organism evidence="4 5">
    <name type="scientific">Fundicoccus ignavus</name>
    <dbReference type="NCBI Taxonomy" id="2664442"/>
    <lineage>
        <taxon>Bacteria</taxon>
        <taxon>Bacillati</taxon>
        <taxon>Bacillota</taxon>
        <taxon>Bacilli</taxon>
        <taxon>Lactobacillales</taxon>
        <taxon>Aerococcaceae</taxon>
        <taxon>Fundicoccus</taxon>
    </lineage>
</organism>
<evidence type="ECO:0000313" key="4">
    <source>
        <dbReference type="EMBL" id="MRI84960.1"/>
    </source>
</evidence>
<sequence>MIHPTIESFICSDVSSLMIPADDVASVISTHTLSHGLLVLSQVKYSMIPVLSPKSQLVGLISMPLIINAAVTIDSIDIERLDTLKISDVMRTDVKMLPLDTPFELILRDLIDHNFICVIDPCQNNEFLGLITRREILKRLNHLVHKLSTDSTIIEQIEQLQHALSL</sequence>
<evidence type="ECO:0000259" key="2">
    <source>
        <dbReference type="PROSITE" id="PS51371"/>
    </source>
</evidence>
<evidence type="ECO:0000256" key="1">
    <source>
        <dbReference type="PROSITE-ProRule" id="PRU00703"/>
    </source>
</evidence>
<comment type="caution">
    <text evidence="4">The sequence shown here is derived from an EMBL/GenBank/DDBJ whole genome shotgun (WGS) entry which is preliminary data.</text>
</comment>
<dbReference type="SUPFAM" id="SSF54631">
    <property type="entry name" value="CBS-domain pair"/>
    <property type="match status" value="1"/>
</dbReference>
<evidence type="ECO:0000313" key="5">
    <source>
        <dbReference type="Proteomes" id="UP000430975"/>
    </source>
</evidence>
<dbReference type="InterPro" id="IPR046342">
    <property type="entry name" value="CBS_dom_sf"/>
</dbReference>
<dbReference type="CDD" id="cd04643">
    <property type="entry name" value="CBS_pair_bac"/>
    <property type="match status" value="1"/>
</dbReference>
<dbReference type="InterPro" id="IPR048125">
    <property type="entry name" value="CBS_CbpB"/>
</dbReference>
<evidence type="ECO:0000313" key="6">
    <source>
        <dbReference type="Proteomes" id="UP000469870"/>
    </source>
</evidence>
<proteinExistence type="predicted"/>
<evidence type="ECO:0000313" key="3">
    <source>
        <dbReference type="EMBL" id="MRI82553.1"/>
    </source>
</evidence>
<dbReference type="InterPro" id="IPR000644">
    <property type="entry name" value="CBS_dom"/>
</dbReference>
<dbReference type="Gene3D" id="3.10.580.10">
    <property type="entry name" value="CBS-domain"/>
    <property type="match status" value="1"/>
</dbReference>
<dbReference type="AlphaFoldDB" id="A0A6I2GB33"/>
<protein>
    <submittedName>
        <fullName evidence="4">CBS domain-containing protein</fullName>
    </submittedName>
</protein>
<keyword evidence="5" id="KW-1185">Reference proteome</keyword>
<dbReference type="Proteomes" id="UP000430975">
    <property type="component" value="Unassembled WGS sequence"/>
</dbReference>